<dbReference type="Pfam" id="PF07963">
    <property type="entry name" value="N_methyl"/>
    <property type="match status" value="1"/>
</dbReference>
<dbReference type="PANTHER" id="PTHR30093">
    <property type="entry name" value="GENERAL SECRETION PATHWAY PROTEIN G"/>
    <property type="match status" value="1"/>
</dbReference>
<evidence type="ECO:0000313" key="3">
    <source>
        <dbReference type="Proteomes" id="UP000316213"/>
    </source>
</evidence>
<evidence type="ECO:0008006" key="4">
    <source>
        <dbReference type="Google" id="ProtNLM"/>
    </source>
</evidence>
<dbReference type="Proteomes" id="UP000316213">
    <property type="component" value="Unassembled WGS sequence"/>
</dbReference>
<protein>
    <recommendedName>
        <fullName evidence="4">Type II secretion system protein G</fullName>
    </recommendedName>
</protein>
<name>A0A5C6A2W4_9BACT</name>
<dbReference type="OrthoDB" id="253619at2"/>
<dbReference type="InterPro" id="IPR045584">
    <property type="entry name" value="Pilin-like"/>
</dbReference>
<dbReference type="RefSeq" id="WP_146579475.1">
    <property type="nucleotide sequence ID" value="NZ_SJPM01000009.1"/>
</dbReference>
<dbReference type="SUPFAM" id="SSF54523">
    <property type="entry name" value="Pili subunits"/>
    <property type="match status" value="1"/>
</dbReference>
<gene>
    <name evidence="2" type="ORF">Pla100_41850</name>
</gene>
<dbReference type="Gene3D" id="3.30.700.10">
    <property type="entry name" value="Glycoprotein, Type 4 Pilin"/>
    <property type="match status" value="1"/>
</dbReference>
<reference evidence="2 3" key="1">
    <citation type="submission" date="2019-02" db="EMBL/GenBank/DDBJ databases">
        <title>Deep-cultivation of Planctomycetes and their phenomic and genomic characterization uncovers novel biology.</title>
        <authorList>
            <person name="Wiegand S."/>
            <person name="Jogler M."/>
            <person name="Boedeker C."/>
            <person name="Pinto D."/>
            <person name="Vollmers J."/>
            <person name="Rivas-Marin E."/>
            <person name="Kohn T."/>
            <person name="Peeters S.H."/>
            <person name="Heuer A."/>
            <person name="Rast P."/>
            <person name="Oberbeckmann S."/>
            <person name="Bunk B."/>
            <person name="Jeske O."/>
            <person name="Meyerdierks A."/>
            <person name="Storesund J.E."/>
            <person name="Kallscheuer N."/>
            <person name="Luecker S."/>
            <person name="Lage O.M."/>
            <person name="Pohl T."/>
            <person name="Merkel B.J."/>
            <person name="Hornburger P."/>
            <person name="Mueller R.-W."/>
            <person name="Bruemmer F."/>
            <person name="Labrenz M."/>
            <person name="Spormann A.M."/>
            <person name="Op Den Camp H."/>
            <person name="Overmann J."/>
            <person name="Amann R."/>
            <person name="Jetten M.S.M."/>
            <person name="Mascher T."/>
            <person name="Medema M.H."/>
            <person name="Devos D.P."/>
            <person name="Kaster A.-K."/>
            <person name="Ovreas L."/>
            <person name="Rohde M."/>
            <person name="Galperin M.Y."/>
            <person name="Jogler C."/>
        </authorList>
    </citation>
    <scope>NUCLEOTIDE SEQUENCE [LARGE SCALE GENOMIC DNA]</scope>
    <source>
        <strain evidence="2 3">Pla100</strain>
    </source>
</reference>
<sequence length="390" mass="42000">MDNKNTSRRAFTLVELLVVMVISGILSGLAAIALTGASRAAQESRARSMVDSLNLIMLQIYEIESERVPAYPGVSVSGNTQAMSALLWKRDWVRCVLPDRIAEVSTAPVVVPFSDVGPPVTAIPMSSATRLSRLLRARERIKNTIVNAKSLPAATSYVDLVDGDVTNGEWTIEYQSAECLHLILSSTVVNGKPASDMLRTRDIGDIDEDGMPEILDPWGVPFGFMRWPCGFKLTPQWNVIVESPASTTVRADWADLVAIKNELERDSIDTLLVDPRYLDSESSTPPVNATAEDPFQLTPMIVSAGSDGEFDLFGLDGDSVSLPTISFIRSGWPTEATSPITVAGFAAPANFVDPYLGNLAIGSQLGARGDVNGDGNDQSADNVYPAFGDF</sequence>
<feature type="transmembrane region" description="Helical" evidence="1">
    <location>
        <begin position="12"/>
        <end position="34"/>
    </location>
</feature>
<accession>A0A5C6A2W4</accession>
<organism evidence="2 3">
    <name type="scientific">Neorhodopirellula pilleata</name>
    <dbReference type="NCBI Taxonomy" id="2714738"/>
    <lineage>
        <taxon>Bacteria</taxon>
        <taxon>Pseudomonadati</taxon>
        <taxon>Planctomycetota</taxon>
        <taxon>Planctomycetia</taxon>
        <taxon>Pirellulales</taxon>
        <taxon>Pirellulaceae</taxon>
        <taxon>Neorhodopirellula</taxon>
    </lineage>
</organism>
<evidence type="ECO:0000313" key="2">
    <source>
        <dbReference type="EMBL" id="TWT93667.1"/>
    </source>
</evidence>
<dbReference type="NCBIfam" id="TIGR02532">
    <property type="entry name" value="IV_pilin_GFxxxE"/>
    <property type="match status" value="1"/>
</dbReference>
<keyword evidence="1" id="KW-0812">Transmembrane</keyword>
<dbReference type="EMBL" id="SJPM01000009">
    <property type="protein sequence ID" value="TWT93667.1"/>
    <property type="molecule type" value="Genomic_DNA"/>
</dbReference>
<evidence type="ECO:0000256" key="1">
    <source>
        <dbReference type="SAM" id="Phobius"/>
    </source>
</evidence>
<comment type="caution">
    <text evidence="2">The sequence shown here is derived from an EMBL/GenBank/DDBJ whole genome shotgun (WGS) entry which is preliminary data.</text>
</comment>
<keyword evidence="1" id="KW-1133">Transmembrane helix</keyword>
<dbReference type="InterPro" id="IPR012902">
    <property type="entry name" value="N_methyl_site"/>
</dbReference>
<dbReference type="AlphaFoldDB" id="A0A5C6A2W4"/>
<dbReference type="PANTHER" id="PTHR30093:SF2">
    <property type="entry name" value="TYPE II SECRETION SYSTEM PROTEIN H"/>
    <property type="match status" value="1"/>
</dbReference>
<keyword evidence="1" id="KW-0472">Membrane</keyword>
<keyword evidence="3" id="KW-1185">Reference proteome</keyword>
<proteinExistence type="predicted"/>